<evidence type="ECO:0000313" key="12">
    <source>
        <dbReference type="Proteomes" id="UP000309454"/>
    </source>
</evidence>
<proteinExistence type="inferred from homology"/>
<keyword evidence="8" id="KW-0443">Lipid metabolism</keyword>
<dbReference type="EC" id="4.2.1.59" evidence="4"/>
<comment type="catalytic activity">
    <reaction evidence="1">
        <text>a (3R)-hydroxyacyl-[ACP] = a (2E)-enoyl-[ACP] + H2O</text>
        <dbReference type="Rhea" id="RHEA:13097"/>
        <dbReference type="Rhea" id="RHEA-COMP:9925"/>
        <dbReference type="Rhea" id="RHEA-COMP:9945"/>
        <dbReference type="ChEBI" id="CHEBI:15377"/>
        <dbReference type="ChEBI" id="CHEBI:78784"/>
        <dbReference type="ChEBI" id="CHEBI:78827"/>
        <dbReference type="EC" id="4.2.1.59"/>
    </reaction>
</comment>
<evidence type="ECO:0000256" key="4">
    <source>
        <dbReference type="ARBA" id="ARBA00013167"/>
    </source>
</evidence>
<dbReference type="SUPFAM" id="SSF54637">
    <property type="entry name" value="Thioesterase/thiol ester dehydrase-isomerase"/>
    <property type="match status" value="1"/>
</dbReference>
<evidence type="ECO:0000256" key="1">
    <source>
        <dbReference type="ARBA" id="ARBA00001055"/>
    </source>
</evidence>
<evidence type="ECO:0000256" key="3">
    <source>
        <dbReference type="ARBA" id="ARBA00009174"/>
    </source>
</evidence>
<name>A0A4T9T842_9ACTN</name>
<dbReference type="AlphaFoldDB" id="A0A4T9T842"/>
<dbReference type="RefSeq" id="WP_136845424.1">
    <property type="nucleotide sequence ID" value="NZ_SSTM01000002.1"/>
</dbReference>
<evidence type="ECO:0000256" key="10">
    <source>
        <dbReference type="ARBA" id="ARBA00025049"/>
    </source>
</evidence>
<evidence type="ECO:0000256" key="5">
    <source>
        <dbReference type="ARBA" id="ARBA00022490"/>
    </source>
</evidence>
<dbReference type="InterPro" id="IPR013114">
    <property type="entry name" value="FabA_FabZ"/>
</dbReference>
<dbReference type="GO" id="GO:0009245">
    <property type="term" value="P:lipid A biosynthetic process"/>
    <property type="evidence" value="ECO:0007669"/>
    <property type="project" value="UniProtKB-KW"/>
</dbReference>
<evidence type="ECO:0000256" key="7">
    <source>
        <dbReference type="ARBA" id="ARBA00022556"/>
    </source>
</evidence>
<dbReference type="FunFam" id="3.10.129.10:FF:000001">
    <property type="entry name" value="3-hydroxyacyl-[acyl-carrier-protein] dehydratase FabZ"/>
    <property type="match status" value="1"/>
</dbReference>
<dbReference type="InterPro" id="IPR029069">
    <property type="entry name" value="HotDog_dom_sf"/>
</dbReference>
<evidence type="ECO:0000256" key="9">
    <source>
        <dbReference type="ARBA" id="ARBA00023239"/>
    </source>
</evidence>
<dbReference type="Proteomes" id="UP000309454">
    <property type="component" value="Unassembled WGS sequence"/>
</dbReference>
<comment type="similarity">
    <text evidence="3">Belongs to the thioester dehydratase family. FabZ subfamily.</text>
</comment>
<dbReference type="Pfam" id="PF07977">
    <property type="entry name" value="FabA"/>
    <property type="match status" value="1"/>
</dbReference>
<evidence type="ECO:0000256" key="2">
    <source>
        <dbReference type="ARBA" id="ARBA00004496"/>
    </source>
</evidence>
<dbReference type="NCBIfam" id="NF000582">
    <property type="entry name" value="PRK00006.1"/>
    <property type="match status" value="1"/>
</dbReference>
<sequence length="159" mass="16888">MEITYPCGREEIEAVLPHRAPFVWVSRVLACKPGVSVTAELDVPADLPLFSGHFPDYPVLPGVIIMEALAQAASFSLLVERGAEGAIGFLAGIDNAKFRQQVRPGDTVTLEAEIVKSSHRLCVAEVRASVDGRVCATATQKYILANGDAAQSAPEGSQV</sequence>
<dbReference type="CDD" id="cd01288">
    <property type="entry name" value="FabZ"/>
    <property type="match status" value="1"/>
</dbReference>
<accession>A0A4T9T842</accession>
<keyword evidence="12" id="KW-1185">Reference proteome</keyword>
<keyword evidence="9 11" id="KW-0456">Lyase</keyword>
<dbReference type="GO" id="GO:0005737">
    <property type="term" value="C:cytoplasm"/>
    <property type="evidence" value="ECO:0007669"/>
    <property type="project" value="UniProtKB-SubCell"/>
</dbReference>
<keyword evidence="6" id="KW-0444">Lipid biosynthesis</keyword>
<comment type="subcellular location">
    <subcellularLocation>
        <location evidence="2">Cytoplasm</location>
    </subcellularLocation>
</comment>
<evidence type="ECO:0000256" key="6">
    <source>
        <dbReference type="ARBA" id="ARBA00022516"/>
    </source>
</evidence>
<comment type="caution">
    <text evidence="11">The sequence shown here is derived from an EMBL/GenBank/DDBJ whole genome shotgun (WGS) entry which is preliminary data.</text>
</comment>
<protein>
    <recommendedName>
        <fullName evidence="4">3-hydroxyacyl-[acyl-carrier-protein] dehydratase</fullName>
        <ecNumber evidence="4">4.2.1.59</ecNumber>
    </recommendedName>
</protein>
<dbReference type="EMBL" id="SSTM01000002">
    <property type="protein sequence ID" value="TJW11208.1"/>
    <property type="molecule type" value="Genomic_DNA"/>
</dbReference>
<dbReference type="OrthoDB" id="9772788at2"/>
<dbReference type="GO" id="GO:0019171">
    <property type="term" value="F:(3R)-hydroxyacyl-[acyl-carrier-protein] dehydratase activity"/>
    <property type="evidence" value="ECO:0007669"/>
    <property type="project" value="UniProtKB-EC"/>
</dbReference>
<reference evidence="11 12" key="1">
    <citation type="submission" date="2019-04" db="EMBL/GenBank/DDBJ databases">
        <title>Microbes associate with the intestines of laboratory mice.</title>
        <authorList>
            <person name="Navarre W."/>
            <person name="Wong E."/>
            <person name="Huang K.C."/>
            <person name="Tropini C."/>
            <person name="Ng K."/>
            <person name="Yu B."/>
        </authorList>
    </citation>
    <scope>NUCLEOTIDE SEQUENCE [LARGE SCALE GENOMIC DNA]</scope>
    <source>
        <strain evidence="11 12">NM48_B13</strain>
    </source>
</reference>
<evidence type="ECO:0000256" key="8">
    <source>
        <dbReference type="ARBA" id="ARBA00023098"/>
    </source>
</evidence>
<keyword evidence="7" id="KW-0441">Lipid A biosynthesis</keyword>
<dbReference type="Gene3D" id="3.10.129.10">
    <property type="entry name" value="Hotdog Thioesterase"/>
    <property type="match status" value="1"/>
</dbReference>
<organism evidence="11 12">
    <name type="scientific">Parvibacter caecicola</name>
    <dbReference type="NCBI Taxonomy" id="747645"/>
    <lineage>
        <taxon>Bacteria</taxon>
        <taxon>Bacillati</taxon>
        <taxon>Actinomycetota</taxon>
        <taxon>Coriobacteriia</taxon>
        <taxon>Coriobacteriales</taxon>
        <taxon>Coriobacteriaceae</taxon>
        <taxon>Parvibacter</taxon>
    </lineage>
</organism>
<dbReference type="PANTHER" id="PTHR30272">
    <property type="entry name" value="3-HYDROXYACYL-[ACYL-CARRIER-PROTEIN] DEHYDRATASE"/>
    <property type="match status" value="1"/>
</dbReference>
<gene>
    <name evidence="11" type="primary">fabZ</name>
    <name evidence="11" type="ORF">E5982_03035</name>
</gene>
<dbReference type="GO" id="GO:0016020">
    <property type="term" value="C:membrane"/>
    <property type="evidence" value="ECO:0007669"/>
    <property type="project" value="GOC"/>
</dbReference>
<evidence type="ECO:0000313" key="11">
    <source>
        <dbReference type="EMBL" id="TJW11208.1"/>
    </source>
</evidence>
<keyword evidence="5" id="KW-0963">Cytoplasm</keyword>
<comment type="function">
    <text evidence="10">Involved in unsaturated fatty acids biosynthesis. Catalyzes the dehydration of short chain beta-hydroxyacyl-ACPs and long chain saturated and unsaturated beta-hydroxyacyl-ACPs.</text>
</comment>
<dbReference type="PANTHER" id="PTHR30272:SF1">
    <property type="entry name" value="3-HYDROXYACYL-[ACYL-CARRIER-PROTEIN] DEHYDRATASE"/>
    <property type="match status" value="1"/>
</dbReference>